<comment type="caution">
    <text evidence="1">The sequence shown here is derived from an EMBL/GenBank/DDBJ whole genome shotgun (WGS) entry which is preliminary data.</text>
</comment>
<dbReference type="PANTHER" id="PTHR36010:SF1">
    <property type="entry name" value="CYTOCHROME C BIOGENESIS CCMF C-TERMINAL-LIKE MITOCHONDRIAL PROTEIN-RELATED"/>
    <property type="match status" value="1"/>
</dbReference>
<protein>
    <submittedName>
        <fullName evidence="1">Uncharacterized protein</fullName>
    </submittedName>
</protein>
<geneLocation type="mitochondrion" evidence="1"/>
<name>A0A4U5PZ81_POPAL</name>
<dbReference type="PANTHER" id="PTHR36010">
    <property type="entry name" value="CYTOCHROME C BIOGENESIS CCMF C-TERMINAL-LIKE MITOCHONDRIAL PROTEIN-RELATED"/>
    <property type="match status" value="1"/>
</dbReference>
<accession>A0A4U5PZ81</accession>
<sequence length="310" mass="35586">MGGHERSGVRCLLLHKLRPDRQLLGLPISSKLPPVFGPSCMRQKLVSRTVRRPSPTPAVMVRLRSTNTKKIQFTQRLPLGSELHMGKERCCLRGLDHLHGPTSHSICGNLMIYKPSLTNDRLMFEHDESLRADLLLINFPASYENGKLEHFLHRWMKNREHNNFWLTMFPEKRYFRETTSTTEVAIHTNLFTDLYASIGTGSSRTGGWHFRAGRQAGEWVGTTNQAKPSVTISIIIEASGRNSHREISFLIKKQHPNHTQPLALKNQYPENGKWQERKGVSGDDPTFMYESQWAIKIEFQKGIAYRAKEE</sequence>
<reference evidence="1" key="1">
    <citation type="submission" date="2018-10" db="EMBL/GenBank/DDBJ databases">
        <title>Population genomic analysis revealed the cold adaptation of white poplar.</title>
        <authorList>
            <person name="Liu Y.-J."/>
        </authorList>
    </citation>
    <scope>NUCLEOTIDE SEQUENCE [LARGE SCALE GENOMIC DNA]</scope>
    <source>
        <strain evidence="1">PAL-ZL1</strain>
    </source>
</reference>
<dbReference type="InterPro" id="IPR044955">
    <property type="entry name" value="CCMFC"/>
</dbReference>
<keyword evidence="1" id="KW-0496">Mitochondrion</keyword>
<proteinExistence type="predicted"/>
<gene>
    <name evidence="1" type="ORF">D5086_0000160300</name>
</gene>
<evidence type="ECO:0000313" key="1">
    <source>
        <dbReference type="EMBL" id="TKS02629.1"/>
    </source>
</evidence>
<organism evidence="1">
    <name type="scientific">Populus alba</name>
    <name type="common">White poplar</name>
    <dbReference type="NCBI Taxonomy" id="43335"/>
    <lineage>
        <taxon>Eukaryota</taxon>
        <taxon>Viridiplantae</taxon>
        <taxon>Streptophyta</taxon>
        <taxon>Embryophyta</taxon>
        <taxon>Tracheophyta</taxon>
        <taxon>Spermatophyta</taxon>
        <taxon>Magnoliopsida</taxon>
        <taxon>eudicotyledons</taxon>
        <taxon>Gunneridae</taxon>
        <taxon>Pentapetalae</taxon>
        <taxon>rosids</taxon>
        <taxon>fabids</taxon>
        <taxon>Malpighiales</taxon>
        <taxon>Salicaceae</taxon>
        <taxon>Saliceae</taxon>
        <taxon>Populus</taxon>
    </lineage>
</organism>
<dbReference type="STRING" id="43335.A0A4U5PZ81"/>
<dbReference type="EMBL" id="RCHU01000534">
    <property type="protein sequence ID" value="TKS02629.1"/>
    <property type="molecule type" value="Genomic_DNA"/>
</dbReference>
<dbReference type="GO" id="GO:0017004">
    <property type="term" value="P:cytochrome complex assembly"/>
    <property type="evidence" value="ECO:0007669"/>
    <property type="project" value="InterPro"/>
</dbReference>
<dbReference type="AlphaFoldDB" id="A0A4U5PZ81"/>